<feature type="transmembrane region" description="Helical" evidence="2">
    <location>
        <begin position="161"/>
        <end position="178"/>
    </location>
</feature>
<sequence length="498" mass="51004">MAETPSGFDERIERQLDALAQAGRRSLSRRARRSSWRRATDWALRSSLVVPLLALPWAGLGRADAGWVLVACLLLPLLVMTAVQALASLRRRDDRAAALELADRTVGARGRIDAAGQFVRERDRDPFRQAALLDAVPWIERALASPLALPPATPPRRDRRLWLFPLAAVLLLAAAATLQNGQRPGAAPVDASGSAGSMPAPARFAEAPLAQSRTLVADAGRRSARQPHAAAIAAQMAGTTDAAATAANSVASPAAAGAAAAQAQRAAAAAAQARPAGTPAQPRAASAGERDADGSGGRTAASGGQTENSEQSAAMSIDATASAADGGEDRPDDRRQDPSEPSSGNPGQNGMTAAGAAPKAGSQDADGQGRQQRQNPSQKGDQGQSQGQSQRPGQGQGQGQGQEEGQKRTRGISGLLLGVPMEDQLTGSANRGRVRSITRPAEAAAAGPAAGPAQARGSGQGDVGGIGHRAASAGDERLVRDYFLRRRAAAAAAPEPVR</sequence>
<feature type="transmembrane region" description="Helical" evidence="2">
    <location>
        <begin position="66"/>
        <end position="87"/>
    </location>
</feature>
<feature type="compositionally biased region" description="Low complexity" evidence="1">
    <location>
        <begin position="270"/>
        <end position="285"/>
    </location>
</feature>
<evidence type="ECO:0000256" key="1">
    <source>
        <dbReference type="SAM" id="MobiDB-lite"/>
    </source>
</evidence>
<accession>A0A2S6Z7W8</accession>
<name>A0A2S6Z7W8_9XANT</name>
<dbReference type="Proteomes" id="UP000238270">
    <property type="component" value="Unassembled WGS sequence"/>
</dbReference>
<organism evidence="3 4">
    <name type="scientific">Xanthomonas arboricola pv. populi</name>
    <dbReference type="NCBI Taxonomy" id="487823"/>
    <lineage>
        <taxon>Bacteria</taxon>
        <taxon>Pseudomonadati</taxon>
        <taxon>Pseudomonadota</taxon>
        <taxon>Gammaproteobacteria</taxon>
        <taxon>Lysobacterales</taxon>
        <taxon>Lysobacteraceae</taxon>
        <taxon>Xanthomonas</taxon>
    </lineage>
</organism>
<protein>
    <submittedName>
        <fullName evidence="3">Uncharacterized protein</fullName>
    </submittedName>
</protein>
<feature type="compositionally biased region" description="Low complexity" evidence="1">
    <location>
        <begin position="360"/>
        <end position="393"/>
    </location>
</feature>
<dbReference type="AlphaFoldDB" id="A0A2S6Z7W8"/>
<evidence type="ECO:0000313" key="4">
    <source>
        <dbReference type="Proteomes" id="UP000238270"/>
    </source>
</evidence>
<gene>
    <name evidence="3" type="ORF">XaplCFBP3122_06250</name>
</gene>
<feature type="compositionally biased region" description="Basic and acidic residues" evidence="1">
    <location>
        <begin position="327"/>
        <end position="338"/>
    </location>
</feature>
<comment type="caution">
    <text evidence="3">The sequence shown here is derived from an EMBL/GenBank/DDBJ whole genome shotgun (WGS) entry which is preliminary data.</text>
</comment>
<feature type="compositionally biased region" description="Polar residues" evidence="1">
    <location>
        <begin position="302"/>
        <end position="311"/>
    </location>
</feature>
<feature type="compositionally biased region" description="Polar residues" evidence="1">
    <location>
        <begin position="339"/>
        <end position="351"/>
    </location>
</feature>
<keyword evidence="2" id="KW-0812">Transmembrane</keyword>
<dbReference type="RefSeq" id="WP_104597341.1">
    <property type="nucleotide sequence ID" value="NZ_MIGV01000004.1"/>
</dbReference>
<feature type="compositionally biased region" description="Low complexity" evidence="1">
    <location>
        <begin position="312"/>
        <end position="324"/>
    </location>
</feature>
<evidence type="ECO:0000256" key="2">
    <source>
        <dbReference type="SAM" id="Phobius"/>
    </source>
</evidence>
<feature type="region of interest" description="Disordered" evidence="1">
    <location>
        <begin position="270"/>
        <end position="474"/>
    </location>
</feature>
<keyword evidence="2" id="KW-0472">Membrane</keyword>
<keyword evidence="2" id="KW-1133">Transmembrane helix</keyword>
<proteinExistence type="predicted"/>
<feature type="compositionally biased region" description="Gly residues" evidence="1">
    <location>
        <begin position="458"/>
        <end position="467"/>
    </location>
</feature>
<evidence type="ECO:0000313" key="3">
    <source>
        <dbReference type="EMBL" id="PPT77555.1"/>
    </source>
</evidence>
<dbReference type="EMBL" id="MIGV01000004">
    <property type="protein sequence ID" value="PPT77555.1"/>
    <property type="molecule type" value="Genomic_DNA"/>
</dbReference>
<feature type="compositionally biased region" description="Low complexity" evidence="1">
    <location>
        <begin position="439"/>
        <end position="457"/>
    </location>
</feature>
<reference evidence="3 4" key="1">
    <citation type="submission" date="2016-08" db="EMBL/GenBank/DDBJ databases">
        <title>Evolution of the type three secretion system and type three effector repertoires in Xanthomonas.</title>
        <authorList>
            <person name="Merda D."/>
            <person name="Briand M."/>
            <person name="Bosis E."/>
            <person name="Rousseau C."/>
            <person name="Portier P."/>
            <person name="Jacques M.-A."/>
            <person name="Fischer-Le Saux M."/>
        </authorList>
    </citation>
    <scope>NUCLEOTIDE SEQUENCE [LARGE SCALE GENOMIC DNA]</scope>
    <source>
        <strain evidence="3 4">CFBP 3122</strain>
    </source>
</reference>
<feature type="transmembrane region" description="Helical" evidence="2">
    <location>
        <begin position="42"/>
        <end position="60"/>
    </location>
</feature>